<gene>
    <name evidence="4" type="ordered locus">Bmur_0920</name>
</gene>
<evidence type="ECO:0000256" key="3">
    <source>
        <dbReference type="SAM" id="Coils"/>
    </source>
</evidence>
<dbReference type="Proteomes" id="UP000001915">
    <property type="component" value="Chromosome"/>
</dbReference>
<dbReference type="RefSeq" id="WP_013113443.1">
    <property type="nucleotide sequence ID" value="NC_014150.1"/>
</dbReference>
<dbReference type="SUPFAM" id="SSF116734">
    <property type="entry name" value="DNA methylase specificity domain"/>
    <property type="match status" value="2"/>
</dbReference>
<evidence type="ECO:0008006" key="6">
    <source>
        <dbReference type="Google" id="ProtNLM"/>
    </source>
</evidence>
<reference evidence="4 5" key="1">
    <citation type="journal article" date="2010" name="Stand. Genomic Sci.">
        <title>Complete genome sequence of Brachyspira murdochii type strain (56-150).</title>
        <authorList>
            <person name="Pati A."/>
            <person name="Sikorski J."/>
            <person name="Gronow S."/>
            <person name="Munk C."/>
            <person name="Lapidus A."/>
            <person name="Copeland A."/>
            <person name="Glavina Del Tio T."/>
            <person name="Nolan M."/>
            <person name="Lucas S."/>
            <person name="Chen F."/>
            <person name="Tice H."/>
            <person name="Cheng J.F."/>
            <person name="Han C."/>
            <person name="Detter J.C."/>
            <person name="Bruce D."/>
            <person name="Tapia R."/>
            <person name="Goodwin L."/>
            <person name="Pitluck S."/>
            <person name="Liolios K."/>
            <person name="Ivanova N."/>
            <person name="Mavromatis K."/>
            <person name="Mikhailova N."/>
            <person name="Chen A."/>
            <person name="Palaniappan K."/>
            <person name="Land M."/>
            <person name="Hauser L."/>
            <person name="Chang Y.J."/>
            <person name="Jeffries C.D."/>
            <person name="Spring S."/>
            <person name="Rohde M."/>
            <person name="Goker M."/>
            <person name="Bristow J."/>
            <person name="Eisen J.A."/>
            <person name="Markowitz V."/>
            <person name="Hugenholtz P."/>
            <person name="Kyrpides N.C."/>
            <person name="Klenk H.P."/>
        </authorList>
    </citation>
    <scope>NUCLEOTIDE SEQUENCE [LARGE SCALE GENOMIC DNA]</scope>
    <source>
        <strain evidence="5">ATCC 51284 / DSM 12563 / 56-150</strain>
    </source>
</reference>
<keyword evidence="2" id="KW-0238">DNA-binding</keyword>
<evidence type="ECO:0000256" key="1">
    <source>
        <dbReference type="ARBA" id="ARBA00022747"/>
    </source>
</evidence>
<proteinExistence type="predicted"/>
<keyword evidence="1" id="KW-0680">Restriction system</keyword>
<accession>D5U8J4</accession>
<dbReference type="PANTHER" id="PTHR30408">
    <property type="entry name" value="TYPE-1 RESTRICTION ENZYME ECOKI SPECIFICITY PROTEIN"/>
    <property type="match status" value="1"/>
</dbReference>
<feature type="coiled-coil region" evidence="3">
    <location>
        <begin position="430"/>
        <end position="457"/>
    </location>
</feature>
<dbReference type="Gene3D" id="3.90.220.20">
    <property type="entry name" value="DNA methylase specificity domains"/>
    <property type="match status" value="2"/>
</dbReference>
<name>D5U8J4_BRAM5</name>
<dbReference type="InterPro" id="IPR044946">
    <property type="entry name" value="Restrct_endonuc_typeI_TRD_sf"/>
</dbReference>
<keyword evidence="3" id="KW-0175">Coiled coil</keyword>
<dbReference type="STRING" id="526224.Bmur_0920"/>
<evidence type="ECO:0000313" key="4">
    <source>
        <dbReference type="EMBL" id="ADG71017.1"/>
    </source>
</evidence>
<dbReference type="EMBL" id="CP001959">
    <property type="protein sequence ID" value="ADG71017.1"/>
    <property type="molecule type" value="Genomic_DNA"/>
</dbReference>
<evidence type="ECO:0000256" key="2">
    <source>
        <dbReference type="ARBA" id="ARBA00023125"/>
    </source>
</evidence>
<protein>
    <recommendedName>
        <fullName evidence="6">Restriction modification system DNA specificity domain protein</fullName>
    </recommendedName>
</protein>
<dbReference type="PANTHER" id="PTHR30408:SF12">
    <property type="entry name" value="TYPE I RESTRICTION ENZYME MJAVIII SPECIFICITY SUBUNIT"/>
    <property type="match status" value="1"/>
</dbReference>
<dbReference type="GO" id="GO:0003677">
    <property type="term" value="F:DNA binding"/>
    <property type="evidence" value="ECO:0007669"/>
    <property type="project" value="UniProtKB-KW"/>
</dbReference>
<dbReference type="HOGENOM" id="CLU_041259_1_0_12"/>
<dbReference type="InterPro" id="IPR052021">
    <property type="entry name" value="Type-I_RS_S_subunit"/>
</dbReference>
<dbReference type="AlphaFoldDB" id="D5U8J4"/>
<dbReference type="REBASE" id="26070">
    <property type="entry name" value="S.BmuSORF921P"/>
</dbReference>
<organism evidence="4 5">
    <name type="scientific">Brachyspira murdochii (strain ATCC 51284 / DSM 12563 / 56-150)</name>
    <name type="common">Serpulina murdochii</name>
    <dbReference type="NCBI Taxonomy" id="526224"/>
    <lineage>
        <taxon>Bacteria</taxon>
        <taxon>Pseudomonadati</taxon>
        <taxon>Spirochaetota</taxon>
        <taxon>Spirochaetia</taxon>
        <taxon>Brachyspirales</taxon>
        <taxon>Brachyspiraceae</taxon>
        <taxon>Brachyspira</taxon>
    </lineage>
</organism>
<evidence type="ECO:0000313" key="5">
    <source>
        <dbReference type="Proteomes" id="UP000001915"/>
    </source>
</evidence>
<dbReference type="OrthoDB" id="667970at2"/>
<sequence>MQYSIVYFSEASKEKRFDAEFYLPKYEIAYSKIKKYKWKYLRELIYSLGDYHSNGSYETLRNHVTLLNYKSYAYYLRTKELENNDFENDVLYVSESAYNFLEKSKLRGFEIAINKVGSPGNVYQVPNLNIPMTLGMNLFSIVPINNINCHYLYIYLSSYYGQLFLHQRVTGAVPPSIDKESVRKVPVPIFSDEFQKSIEKLVLEAHNQRQKSNSLMKEANQILEKEIGFDKLEIKKKKVNYSIVNYSETLLAKRIDAEYYQEKYKIIMDKIQSYKNGCIKIIDLNSINNKLVSIDKNKKYEYIELSNIDSMGFINNLELYYGYELPSRARRLLNNNDVIISSVEGSLDKSSLIYNNKNNLLCSTGFLVFNENEFINPETLFCFFRLTLIKELLKKITKGTILTAFDSNAICDIEIPNLDKNVQNIIAEKVQEAYKARDKAKALLEEAKKKVEDTIENGER</sequence>
<dbReference type="eggNOG" id="COG0732">
    <property type="taxonomic scope" value="Bacteria"/>
</dbReference>
<dbReference type="KEGG" id="brm:Bmur_0920"/>
<dbReference type="GO" id="GO:0009307">
    <property type="term" value="P:DNA restriction-modification system"/>
    <property type="evidence" value="ECO:0007669"/>
    <property type="project" value="UniProtKB-KW"/>
</dbReference>